<evidence type="ECO:0000313" key="6">
    <source>
        <dbReference type="Proteomes" id="UP000191448"/>
    </source>
</evidence>
<reference evidence="5 6" key="1">
    <citation type="submission" date="2016-02" db="EMBL/GenBank/DDBJ databases">
        <title>Genome sequence of Clostridium thermobutyricum DSM 4928.</title>
        <authorList>
            <person name="Poehlein A."/>
            <person name="Daniel R."/>
        </authorList>
    </citation>
    <scope>NUCLEOTIDE SEQUENCE [LARGE SCALE GENOMIC DNA]</scope>
    <source>
        <strain evidence="5 6">DSM 4928</strain>
    </source>
</reference>
<dbReference type="AlphaFoldDB" id="A0A1V4SY85"/>
<dbReference type="PANTHER" id="PTHR42756:SF1">
    <property type="entry name" value="TRANSCRIPTIONAL REPRESSOR OF EMRAB OPERON"/>
    <property type="match status" value="1"/>
</dbReference>
<dbReference type="SMART" id="SM00347">
    <property type="entry name" value="HTH_MARR"/>
    <property type="match status" value="1"/>
</dbReference>
<dbReference type="Pfam" id="PF01047">
    <property type="entry name" value="MarR"/>
    <property type="match status" value="1"/>
</dbReference>
<dbReference type="PROSITE" id="PS50995">
    <property type="entry name" value="HTH_MARR_2"/>
    <property type="match status" value="1"/>
</dbReference>
<organism evidence="5 6">
    <name type="scientific">Clostridium thermobutyricum DSM 4928</name>
    <dbReference type="NCBI Taxonomy" id="1121339"/>
    <lineage>
        <taxon>Bacteria</taxon>
        <taxon>Bacillati</taxon>
        <taxon>Bacillota</taxon>
        <taxon>Clostridia</taxon>
        <taxon>Eubacteriales</taxon>
        <taxon>Clostridiaceae</taxon>
        <taxon>Clostridium</taxon>
    </lineage>
</organism>
<dbReference type="PANTHER" id="PTHR42756">
    <property type="entry name" value="TRANSCRIPTIONAL REGULATOR, MARR"/>
    <property type="match status" value="1"/>
</dbReference>
<dbReference type="Proteomes" id="UP000191448">
    <property type="component" value="Unassembled WGS sequence"/>
</dbReference>
<keyword evidence="2" id="KW-0238">DNA-binding</keyword>
<gene>
    <name evidence="5" type="primary">slyA_1</name>
    <name evidence="5" type="ORF">CLTHE_05110</name>
</gene>
<dbReference type="GO" id="GO:0003700">
    <property type="term" value="F:DNA-binding transcription factor activity"/>
    <property type="evidence" value="ECO:0007669"/>
    <property type="project" value="InterPro"/>
</dbReference>
<proteinExistence type="predicted"/>
<dbReference type="InterPro" id="IPR000835">
    <property type="entry name" value="HTH_MarR-typ"/>
</dbReference>
<sequence length="146" mass="17025">MNRDIRKMQNIDSIGLMRIISIKLKLKADNEIKSLGINSQQGRMIRYIYEHQNDGLIQKDIAEAFNRRSATITSMLQGLEKKGYIERRIPKDNERQKNIYVLKKGEDLISDTEKVFSNLEKEISNILTKEEAETFNRLLIKLNNAL</sequence>
<keyword evidence="1" id="KW-0805">Transcription regulation</keyword>
<dbReference type="SUPFAM" id="SSF46785">
    <property type="entry name" value="Winged helix' DNA-binding domain"/>
    <property type="match status" value="1"/>
</dbReference>
<dbReference type="Gene3D" id="1.10.10.10">
    <property type="entry name" value="Winged helix-like DNA-binding domain superfamily/Winged helix DNA-binding domain"/>
    <property type="match status" value="1"/>
</dbReference>
<evidence type="ECO:0000256" key="2">
    <source>
        <dbReference type="ARBA" id="ARBA00023125"/>
    </source>
</evidence>
<name>A0A1V4SY85_9CLOT</name>
<dbReference type="PRINTS" id="PR00598">
    <property type="entry name" value="HTHMARR"/>
</dbReference>
<keyword evidence="3" id="KW-0804">Transcription</keyword>
<dbReference type="InterPro" id="IPR036388">
    <property type="entry name" value="WH-like_DNA-bd_sf"/>
</dbReference>
<feature type="domain" description="HTH marR-type" evidence="4">
    <location>
        <begin position="1"/>
        <end position="144"/>
    </location>
</feature>
<evidence type="ECO:0000259" key="4">
    <source>
        <dbReference type="PROSITE" id="PS50995"/>
    </source>
</evidence>
<evidence type="ECO:0000256" key="3">
    <source>
        <dbReference type="ARBA" id="ARBA00023163"/>
    </source>
</evidence>
<evidence type="ECO:0000313" key="5">
    <source>
        <dbReference type="EMBL" id="OPX49780.1"/>
    </source>
</evidence>
<dbReference type="InterPro" id="IPR036390">
    <property type="entry name" value="WH_DNA-bd_sf"/>
</dbReference>
<comment type="caution">
    <text evidence="5">The sequence shown here is derived from an EMBL/GenBank/DDBJ whole genome shotgun (WGS) entry which is preliminary data.</text>
</comment>
<dbReference type="GO" id="GO:0003677">
    <property type="term" value="F:DNA binding"/>
    <property type="evidence" value="ECO:0007669"/>
    <property type="project" value="UniProtKB-KW"/>
</dbReference>
<protein>
    <submittedName>
        <fullName evidence="5">Transcriptional regulator SlyA</fullName>
    </submittedName>
</protein>
<dbReference type="EMBL" id="LTAY01000021">
    <property type="protein sequence ID" value="OPX49780.1"/>
    <property type="molecule type" value="Genomic_DNA"/>
</dbReference>
<accession>A0A1V4SY85</accession>
<evidence type="ECO:0000256" key="1">
    <source>
        <dbReference type="ARBA" id="ARBA00023015"/>
    </source>
</evidence>